<dbReference type="PROSITE" id="PS50088">
    <property type="entry name" value="ANK_REPEAT"/>
    <property type="match status" value="1"/>
</dbReference>
<name>A0A9W6XV33_9STRA</name>
<comment type="caution">
    <text evidence="4">The sequence shown here is derived from an EMBL/GenBank/DDBJ whole genome shotgun (WGS) entry which is preliminary data.</text>
</comment>
<protein>
    <submittedName>
        <fullName evidence="4">Unnamed protein product</fullName>
    </submittedName>
</protein>
<proteinExistence type="predicted"/>
<gene>
    <name evidence="4" type="ORF">Pfra01_001649000</name>
</gene>
<sequence length="505" mass="55069">MAPPPLTSVADVHKAWLTAGANGDAATMRELWSRCLIHFQQVGHAKSDSPTQRQPRFCSWRGFHLRTIGSSALHTASWGGNLAIVELLLKSGQNPNAGDESGMTAMMVAILRLNLMTMRCVLRDGEAVRRNIVVDVKGGLLVTNLLLSRGATIDVEDKDGVSPLELSRKRSNVNALQLFLNHHQCVATPKRHNFAGAVLLKAVQYQAEEVIRFVVENEHTSVAVSNAQGETPMHLAIKQRDPSLMELLNGFDPAGDNLVAVTVKSDTPAHYAARFGSHREMEMLLLWFATTFGDLQELGPVNPLNAVNNKGMTSLYVAGATSFHHQGTHDLPQKMTILKNRNTKVQLLLDNGAKLFPPGFLVNALSPKYSSVASHLSLPVQVQHCLRAWVVENRSRADEPENEDAAHAGHVNDSAKAVAELCMNWIASAACVGSSATLLPIIIGAGYALDLVPLLIEFPLRRCALPVVLHQFETFARSQGAHALLLQLHTELLEACHALSENTRF</sequence>
<dbReference type="SMART" id="SM00248">
    <property type="entry name" value="ANK"/>
    <property type="match status" value="5"/>
</dbReference>
<keyword evidence="5" id="KW-1185">Reference proteome</keyword>
<reference evidence="4" key="1">
    <citation type="submission" date="2023-04" db="EMBL/GenBank/DDBJ databases">
        <title>Phytophthora fragariaefolia NBRC 109709.</title>
        <authorList>
            <person name="Ichikawa N."/>
            <person name="Sato H."/>
            <person name="Tonouchi N."/>
        </authorList>
    </citation>
    <scope>NUCLEOTIDE SEQUENCE</scope>
    <source>
        <strain evidence="4">NBRC 109709</strain>
    </source>
</reference>
<evidence type="ECO:0000256" key="3">
    <source>
        <dbReference type="PROSITE-ProRule" id="PRU00023"/>
    </source>
</evidence>
<dbReference type="InterPro" id="IPR002110">
    <property type="entry name" value="Ankyrin_rpt"/>
</dbReference>
<dbReference type="AlphaFoldDB" id="A0A9W6XV33"/>
<accession>A0A9W6XV33</accession>
<feature type="repeat" description="ANK" evidence="3">
    <location>
        <begin position="68"/>
        <end position="100"/>
    </location>
</feature>
<dbReference type="PANTHER" id="PTHR24126">
    <property type="entry name" value="ANKYRIN REPEAT, PH AND SEC7 DOMAIN CONTAINING PROTEIN SECG-RELATED"/>
    <property type="match status" value="1"/>
</dbReference>
<dbReference type="Proteomes" id="UP001165121">
    <property type="component" value="Unassembled WGS sequence"/>
</dbReference>
<keyword evidence="1" id="KW-0677">Repeat</keyword>
<keyword evidence="2 3" id="KW-0040">ANK repeat</keyword>
<organism evidence="4 5">
    <name type="scientific">Phytophthora fragariaefolia</name>
    <dbReference type="NCBI Taxonomy" id="1490495"/>
    <lineage>
        <taxon>Eukaryota</taxon>
        <taxon>Sar</taxon>
        <taxon>Stramenopiles</taxon>
        <taxon>Oomycota</taxon>
        <taxon>Peronosporomycetes</taxon>
        <taxon>Peronosporales</taxon>
        <taxon>Peronosporaceae</taxon>
        <taxon>Phytophthora</taxon>
    </lineage>
</organism>
<dbReference type="PANTHER" id="PTHR24126:SF14">
    <property type="entry name" value="ANK_REP_REGION DOMAIN-CONTAINING PROTEIN"/>
    <property type="match status" value="1"/>
</dbReference>
<dbReference type="SUPFAM" id="SSF48403">
    <property type="entry name" value="Ankyrin repeat"/>
    <property type="match status" value="1"/>
</dbReference>
<dbReference type="Gene3D" id="1.25.40.20">
    <property type="entry name" value="Ankyrin repeat-containing domain"/>
    <property type="match status" value="2"/>
</dbReference>
<dbReference type="Pfam" id="PF00023">
    <property type="entry name" value="Ank"/>
    <property type="match status" value="1"/>
</dbReference>
<dbReference type="InterPro" id="IPR036770">
    <property type="entry name" value="Ankyrin_rpt-contain_sf"/>
</dbReference>
<evidence type="ECO:0000313" key="5">
    <source>
        <dbReference type="Proteomes" id="UP001165121"/>
    </source>
</evidence>
<evidence type="ECO:0000313" key="4">
    <source>
        <dbReference type="EMBL" id="GMF45707.1"/>
    </source>
</evidence>
<dbReference type="OrthoDB" id="194358at2759"/>
<evidence type="ECO:0000256" key="2">
    <source>
        <dbReference type="ARBA" id="ARBA00023043"/>
    </source>
</evidence>
<evidence type="ECO:0000256" key="1">
    <source>
        <dbReference type="ARBA" id="ARBA00022737"/>
    </source>
</evidence>
<dbReference type="PROSITE" id="PS50297">
    <property type="entry name" value="ANK_REP_REGION"/>
    <property type="match status" value="1"/>
</dbReference>
<dbReference type="EMBL" id="BSXT01001877">
    <property type="protein sequence ID" value="GMF45707.1"/>
    <property type="molecule type" value="Genomic_DNA"/>
</dbReference>